<dbReference type="SUPFAM" id="SSF51445">
    <property type="entry name" value="(Trans)glycosidases"/>
    <property type="match status" value="1"/>
</dbReference>
<dbReference type="PANTHER" id="PTHR45708">
    <property type="entry name" value="ENDOCHITINASE"/>
    <property type="match status" value="1"/>
</dbReference>
<evidence type="ECO:0000256" key="1">
    <source>
        <dbReference type="ARBA" id="ARBA00022801"/>
    </source>
</evidence>
<dbReference type="InterPro" id="IPR001223">
    <property type="entry name" value="Glyco_hydro18_cat"/>
</dbReference>
<dbReference type="Proteomes" id="UP001195624">
    <property type="component" value="Unassembled WGS sequence"/>
</dbReference>
<dbReference type="Gene3D" id="3.20.20.80">
    <property type="entry name" value="Glycosidases"/>
    <property type="match status" value="1"/>
</dbReference>
<dbReference type="InterPro" id="IPR036116">
    <property type="entry name" value="FN3_sf"/>
</dbReference>
<reference evidence="8" key="2">
    <citation type="submission" date="2023-07" db="EMBL/GenBank/DDBJ databases">
        <title>Genome mining of underrepresented organisms for secondary metabolites.</title>
        <authorList>
            <person name="D'Agostino P.M."/>
        </authorList>
    </citation>
    <scope>NUCLEOTIDE SEQUENCE [LARGE SCALE GENOMIC DNA]</scope>
    <source>
        <strain evidence="8">WS4403</strain>
    </source>
</reference>
<dbReference type="SMART" id="SM00636">
    <property type="entry name" value="Glyco_18"/>
    <property type="match status" value="1"/>
</dbReference>
<feature type="chain" id="PRO_5046543790" evidence="4">
    <location>
        <begin position="20"/>
        <end position="534"/>
    </location>
</feature>
<evidence type="ECO:0000256" key="2">
    <source>
        <dbReference type="ARBA" id="ARBA00023295"/>
    </source>
</evidence>
<dbReference type="InterPro" id="IPR011583">
    <property type="entry name" value="Chitinase_II/V-like_cat"/>
</dbReference>
<evidence type="ECO:0000313" key="7">
    <source>
        <dbReference type="EMBL" id="MBP2169739.1"/>
    </source>
</evidence>
<dbReference type="Pfam" id="PF00704">
    <property type="entry name" value="Glyco_hydro_18"/>
    <property type="match status" value="1"/>
</dbReference>
<dbReference type="CDD" id="cd00063">
    <property type="entry name" value="FN3"/>
    <property type="match status" value="1"/>
</dbReference>
<dbReference type="PROSITE" id="PS50853">
    <property type="entry name" value="FN3"/>
    <property type="match status" value="1"/>
</dbReference>
<dbReference type="EMBL" id="JAGGMQ010000001">
    <property type="protein sequence ID" value="MBP2169739.1"/>
    <property type="molecule type" value="Genomic_DNA"/>
</dbReference>
<keyword evidence="8" id="KW-1185">Reference proteome</keyword>
<dbReference type="InterPro" id="IPR050542">
    <property type="entry name" value="Glycosyl_Hydrlase18_Chitinase"/>
</dbReference>
<feature type="domain" description="Fibronectin type-III" evidence="5">
    <location>
        <begin position="441"/>
        <end position="526"/>
    </location>
</feature>
<reference evidence="7 8" key="1">
    <citation type="submission" date="2021-03" db="EMBL/GenBank/DDBJ databases">
        <authorList>
            <person name="D'Agostino P."/>
            <person name="Huntemann M."/>
            <person name="Clum A."/>
            <person name="Spunde A."/>
            <person name="Palaniappan K."/>
            <person name="Ritter S."/>
            <person name="Mikhailova N."/>
            <person name="Chen I.-M."/>
            <person name="Stamatis D."/>
            <person name="Reddy T."/>
            <person name="O'Malley R."/>
            <person name="Daum C."/>
            <person name="Shapiro N."/>
            <person name="Ivanova N."/>
            <person name="Kyrpides N."/>
            <person name="Woyke T."/>
        </authorList>
    </citation>
    <scope>NUCLEOTIDE SEQUENCE [LARGE SCALE GENOMIC DNA]</scope>
    <source>
        <strain evidence="7 8">WS4403</strain>
    </source>
</reference>
<gene>
    <name evidence="7" type="ORF">J2125_002931</name>
</gene>
<proteinExistence type="predicted"/>
<evidence type="ECO:0000313" key="8">
    <source>
        <dbReference type="Proteomes" id="UP001195624"/>
    </source>
</evidence>
<name>A0ABS4PAU2_9GAMM</name>
<dbReference type="SMART" id="SM00060">
    <property type="entry name" value="FN3"/>
    <property type="match status" value="2"/>
</dbReference>
<feature type="signal peptide" evidence="4">
    <location>
        <begin position="1"/>
        <end position="19"/>
    </location>
</feature>
<keyword evidence="4" id="KW-0732">Signal</keyword>
<evidence type="ECO:0000256" key="3">
    <source>
        <dbReference type="SAM" id="MobiDB-lite"/>
    </source>
</evidence>
<evidence type="ECO:0000259" key="5">
    <source>
        <dbReference type="PROSITE" id="PS50853"/>
    </source>
</evidence>
<evidence type="ECO:0000259" key="6">
    <source>
        <dbReference type="PROSITE" id="PS51910"/>
    </source>
</evidence>
<dbReference type="Pfam" id="PF00041">
    <property type="entry name" value="fn3"/>
    <property type="match status" value="1"/>
</dbReference>
<protein>
    <submittedName>
        <fullName evidence="7">Chitinase/chitodextrinase</fullName>
    </submittedName>
</protein>
<dbReference type="InterPro" id="IPR013783">
    <property type="entry name" value="Ig-like_fold"/>
</dbReference>
<organism evidence="7 8">
    <name type="scientific">Winslowiella toletana</name>
    <dbReference type="NCBI Taxonomy" id="92490"/>
    <lineage>
        <taxon>Bacteria</taxon>
        <taxon>Pseudomonadati</taxon>
        <taxon>Pseudomonadota</taxon>
        <taxon>Gammaproteobacteria</taxon>
        <taxon>Enterobacterales</taxon>
        <taxon>Erwiniaceae</taxon>
        <taxon>Winslowiella</taxon>
    </lineage>
</organism>
<keyword evidence="2" id="KW-0326">Glycosidase</keyword>
<feature type="domain" description="GH18" evidence="6">
    <location>
        <begin position="35"/>
        <end position="330"/>
    </location>
</feature>
<feature type="region of interest" description="Disordered" evidence="3">
    <location>
        <begin position="420"/>
        <end position="441"/>
    </location>
</feature>
<evidence type="ECO:0000256" key="4">
    <source>
        <dbReference type="SAM" id="SignalP"/>
    </source>
</evidence>
<keyword evidence="1" id="KW-0378">Hydrolase</keyword>
<dbReference type="InterPro" id="IPR003961">
    <property type="entry name" value="FN3_dom"/>
</dbReference>
<accession>A0ABS4PAU2</accession>
<dbReference type="PANTHER" id="PTHR45708:SF49">
    <property type="entry name" value="ENDOCHITINASE"/>
    <property type="match status" value="1"/>
</dbReference>
<dbReference type="InterPro" id="IPR017853">
    <property type="entry name" value="GH"/>
</dbReference>
<dbReference type="PROSITE" id="PS51910">
    <property type="entry name" value="GH18_2"/>
    <property type="match status" value="1"/>
</dbReference>
<dbReference type="Gene3D" id="2.60.40.10">
    <property type="entry name" value="Immunoglobulins"/>
    <property type="match status" value="2"/>
</dbReference>
<dbReference type="RefSeq" id="WP_017800501.1">
    <property type="nucleotide sequence ID" value="NZ_JAGGMQ010000001.1"/>
</dbReference>
<sequence length="534" mass="57980">MITASLLLAGIVSSAIASAATFYAADSFPDISDKKIMVGFWHNWASQSDGFQQGSAANIDLTEIPAEYNVITVAFMTGNGIPTFQPYNMSDAEFRHKVAILNSEDRPVLISLGGTGVHIELAPGEAQKFVDEIIRLVELHGFDGLDISLPGSALAAGANQTEIPAALKRVKAQYPKFIISMSPEFPDLRQKGGAWKKLIENLEGYYDFISPQYYNQNDDGVEGENGWYAQNDDSKKAQFLYTLSDSLVHGTRGYIPVPADKLVIGLPSNEDAAANGYAKNEADVRNAWERLAAQGTPVRGLMTWSVNWDAGHNRNGNAYGNAFVERFGQLINEDLTAAPDHDAPSQPGKPDLTLAEGLVVLAWQPASDNIGVSHYNIWRNGVEIAQSLLPEWRDTEVSAGNSYEYQIVAVDKAQNLSVAGESSSITVEDEAPPEDNEKPSPPVALAVTEVGQDRLTLSWHAAMDNLVVKHYRVYRNGEFISEALETRFIDSGLTAGNTYEYQVAAVDTADSSSDKSQPLIVKTGNAAMPAAEYP</sequence>
<dbReference type="SUPFAM" id="SSF49265">
    <property type="entry name" value="Fibronectin type III"/>
    <property type="match status" value="1"/>
</dbReference>
<comment type="caution">
    <text evidence="7">The sequence shown here is derived from an EMBL/GenBank/DDBJ whole genome shotgun (WGS) entry which is preliminary data.</text>
</comment>